<dbReference type="PROSITE" id="PS50075">
    <property type="entry name" value="CARRIER"/>
    <property type="match status" value="1"/>
</dbReference>
<keyword evidence="2" id="KW-0597">Phosphoprotein</keyword>
<evidence type="ECO:0000256" key="3">
    <source>
        <dbReference type="ARBA" id="ARBA00029454"/>
    </source>
</evidence>
<dbReference type="Gene3D" id="1.10.1200.10">
    <property type="entry name" value="ACP-like"/>
    <property type="match status" value="2"/>
</dbReference>
<evidence type="ECO:0000256" key="4">
    <source>
        <dbReference type="SAM" id="MobiDB-lite"/>
    </source>
</evidence>
<dbReference type="InterPro" id="IPR000873">
    <property type="entry name" value="AMP-dep_synth/lig_dom"/>
</dbReference>
<dbReference type="Gene3D" id="3.30.559.10">
    <property type="entry name" value="Chloramphenicol acetyltransferase-like domain"/>
    <property type="match status" value="3"/>
</dbReference>
<evidence type="ECO:0000259" key="5">
    <source>
        <dbReference type="PROSITE" id="PS50075"/>
    </source>
</evidence>
<feature type="region of interest" description="Disordered" evidence="4">
    <location>
        <begin position="2475"/>
        <end position="2494"/>
    </location>
</feature>
<dbReference type="InterPro" id="IPR036736">
    <property type="entry name" value="ACP-like_sf"/>
</dbReference>
<dbReference type="PANTHER" id="PTHR45398">
    <property type="match status" value="1"/>
</dbReference>
<dbReference type="InterPro" id="IPR023213">
    <property type="entry name" value="CAT-like_dom_sf"/>
</dbReference>
<evidence type="ECO:0000256" key="1">
    <source>
        <dbReference type="ARBA" id="ARBA00022450"/>
    </source>
</evidence>
<dbReference type="InterPro" id="IPR045851">
    <property type="entry name" value="AMP-bd_C_sf"/>
</dbReference>
<dbReference type="SUPFAM" id="SSF56801">
    <property type="entry name" value="Acetyl-CoA synthetase-like"/>
    <property type="match status" value="1"/>
</dbReference>
<feature type="compositionally biased region" description="Low complexity" evidence="4">
    <location>
        <begin position="99"/>
        <end position="114"/>
    </location>
</feature>
<keyword evidence="1" id="KW-0596">Phosphopantetheine</keyword>
<dbReference type="InterPro" id="IPR001242">
    <property type="entry name" value="Condensation_dom"/>
</dbReference>
<dbReference type="SUPFAM" id="SSF47336">
    <property type="entry name" value="ACP-like"/>
    <property type="match status" value="2"/>
</dbReference>
<proteinExistence type="inferred from homology"/>
<dbReference type="OrthoDB" id="416786at2759"/>
<comment type="caution">
    <text evidence="6">The sequence shown here is derived from an EMBL/GenBank/DDBJ whole genome shotgun (WGS) entry which is preliminary data.</text>
</comment>
<reference evidence="6 7" key="1">
    <citation type="journal article" date="2021" name="Nat. Commun.">
        <title>Genetic determinants of endophytism in the Arabidopsis root mycobiome.</title>
        <authorList>
            <person name="Mesny F."/>
            <person name="Miyauchi S."/>
            <person name="Thiergart T."/>
            <person name="Pickel B."/>
            <person name="Atanasova L."/>
            <person name="Karlsson M."/>
            <person name="Huettel B."/>
            <person name="Barry K.W."/>
            <person name="Haridas S."/>
            <person name="Chen C."/>
            <person name="Bauer D."/>
            <person name="Andreopoulos W."/>
            <person name="Pangilinan J."/>
            <person name="LaButti K."/>
            <person name="Riley R."/>
            <person name="Lipzen A."/>
            <person name="Clum A."/>
            <person name="Drula E."/>
            <person name="Henrissat B."/>
            <person name="Kohler A."/>
            <person name="Grigoriev I.V."/>
            <person name="Martin F.M."/>
            <person name="Hacquard S."/>
        </authorList>
    </citation>
    <scope>NUCLEOTIDE SEQUENCE [LARGE SCALE GENOMIC DNA]</scope>
    <source>
        <strain evidence="6 7">MPI-CAGE-CH-0241</strain>
    </source>
</reference>
<dbReference type="InterPro" id="IPR009081">
    <property type="entry name" value="PP-bd_ACP"/>
</dbReference>
<accession>A0A9P8VW23</accession>
<dbReference type="Gene3D" id="3.40.50.12780">
    <property type="entry name" value="N-terminal domain of ligase-like"/>
    <property type="match status" value="1"/>
</dbReference>
<sequence>MVKERLKLPKLDPNISSDEPASERLLMAVAQTLDISRDDILLCDSFTDLGGNEEAAEELKLACKRKGIEVKVEDVMSCPTLAQLQTRITPFPSYPVSSASDAGAGGSKASNGESRPSSLGTSARADNATHLTKGEWIHSASTYGSLSIQSSSVDFCTSTKPASQDLESLLKSIPGVSKVYLLTPRAGPFEGQLVALINFFGTSPPETKDISLPSRSEHDILRAEISSLGMAVKEWAIDPCPPLVWVPLQWVPEHEDGTPDKRRLQTWVQNINEPVYEEVMKFQIPEPQRQAMNPLPREKQFESPPDSPSLLWQNEDEIVIDSDDMEYFPLAPMQQLYFQTSMNSMVQPNAINESDYRYTQSIMLRAKREVDEYDIEVAVEAMVAHHAMLRARFRSVYDNWVQTILPQASKSYLFACLTDGNDEEITALIGKADAAINPIQGPVFAAVYVKNDDEQMLYLVAHQLVVDTVSWRIVVHDLDELLQEDTLLSESSVLFPHWAEYQNYEMNHRLSEPTLPFEVTPADLDYWVSKGNLNSYSDSQQTSFFLTADQSFELQKSCREVLRADTVDAFLASLLLSFCHVFPDRRPPTLWKQDHGRDTVQADFNMMETVGWFTTLCPVGIALDATSDLIEAIKLAKDTRHAIPRDVPHFFTSELSNFECTSAAVPVEIMLNWTDNFQQIQRPDGILELVPVSGQNSELLRSGIGPKVGRLGLFEVSVMTDGSGTRVEFLYNKNCNHQDNIQAWMQRFEKLVFETITRLGDGESELTLSDVPLLRTSYKALQRLSRAHVPSSGLPSVKDIETIYPVTPAQQEILIGQSQGIDSFYVHAIYELHAPDGQVVEATRLCKAWESIVANTPALRSIFIDSVSRGGVFDQVVLKMISPTMLFIDSSSGEEALSQLSIARTSLLEPGHRLSLRSVHNLMIELSRVYSGQAASHNGALQHTYLYHISSLDTAYSLEVWKTYLEHARPCLFPRLISHAEDTTQLHHFDLEVTREQILAFCHGLAVEPAVVLQLGWAIVLRVFVGMDHVSFGYQHSGRDEELLYSISEAIGSFANTVPCSIDASPNRVVNECLKDMNESFVTLQKHQNLTMAEIQHATHGRDEELYNTCLFFDDSKPFNGGESDAANSKVLVPSLLAAAHRADCEVSVTVMLVNNRLRANLSSRHLSRNQIEGIIYSFDRAISGIIKHQARSVADIDLLTDRDHAQLTLQDLHKGQRPEEMSTCLHEVILHHCHGRPDAPAVHSWDGEMTYLQLATLVMRLGTYLVNHGVGSGVTIPIVLEKSRWAPVMILGVMQAGASFVMLDYQDQTTIRSVISYLMPPFILATESAGKQVGTVVSDAVIINNTFFASLSTQVSGSTCKANPEHAACVFIHPKPVTKARSRSIFFPHSSLCSAFALQGPALKLNSESRVLQLSSFNVDVSLFEILGTMFHGGCVCIPSPEERTSDLAGAISRMEVTWTYMTGVLARRINPKAVPTLRTLCFRTRKLDPDTYSPWLESRNILLAYGAPDICPLGISITEVTKEKDLSIIPPPLIGRFLVLNPHDSRKLTPKGAIGGLAIDSPAVAPQKFAPDLPFIAQVTRRSLTEEQRRQYKHTGHRVRCLNSGRVQFISSVQDEVIVDGVLVDIPEVERQIRRCLGEGVDVVVDTITTSDSLNVLVAFIELGEALFEGPNGFKSLSLPVKERTFIFKELFMASIKNAEACATLLPKQCIPTVFIPIKAFPMSTSLKVNRKKLQRMAAGLTYSELCKIANVPNPQEIQRMVPAQKSLPLTRPEEEMRAIWARVLSISLSEIESTSSFFSAGGNRFLAADLIVACRRAGIRVSLTDIFKRRTLTEVCRASDYTDKRSEEQCRQIETLMMLRGNRLVEKGLPSHIQHPVQDILDITAASSVQIRNLELSMYETRADVVCLVLNFRGPISHEKLESACNTLTQLHKMLRTAFVVDGQEVYQVLRGSFKPRFRKYSCPIWQLDSLTEKLIKQEQRAEFKPAEPVTAFWYIDAEDQGALVVRLSKVQVDDTAMSILLQDLVSLYEGVNDLLARPSFFDSMRAIKSARHDEGIEYWKTLLEGAKMTEVVSHHKPYGPTSHIQSVRQTVETKSLDYYCITHDIIIKGAWATVLAKVSGSNDVLFGEVIQDHNTWFINNTGLIPPVGPLTSTIPVRLRFPSQHSTPLSTMQYAQRQRQSSCRHRFFGIRELVQECTNWPPWTQFSTVVHHQTKFGYDSSATLNVGGTVCTYKVVQPEVQDLPDLLLCSTIESSERATLEIKFAENRISMKFAEDCMRLLIAAIQTFTCTDTLTQPTVQPLEGTKSPAKRMMLQIDETEDQRISLDHSLPPEQYYELKRAIAGVWNRVIKPSVKCISEEKLLRTPFYDIKNSLLPARVLSGQLNLELRKVKVKGIHMVTVSAEDVLDNPTVFAMLGFIARRLRVSTTLSLPLLHEKMSTRSESPTLVAAPAWQPLPHSISSQLLTRKDTIRQHGSSTSAQGLCTRSRTWK</sequence>
<feature type="region of interest" description="Disordered" evidence="4">
    <location>
        <begin position="99"/>
        <end position="123"/>
    </location>
</feature>
<dbReference type="Proteomes" id="UP000777438">
    <property type="component" value="Unassembled WGS sequence"/>
</dbReference>
<evidence type="ECO:0000313" key="6">
    <source>
        <dbReference type="EMBL" id="KAH6876797.1"/>
    </source>
</evidence>
<dbReference type="EMBL" id="JAGPYM010000032">
    <property type="protein sequence ID" value="KAH6876797.1"/>
    <property type="molecule type" value="Genomic_DNA"/>
</dbReference>
<dbReference type="Pfam" id="PF00550">
    <property type="entry name" value="PP-binding"/>
    <property type="match status" value="1"/>
</dbReference>
<feature type="domain" description="Carrier" evidence="5">
    <location>
        <begin position="1770"/>
        <end position="1846"/>
    </location>
</feature>
<keyword evidence="7" id="KW-1185">Reference proteome</keyword>
<gene>
    <name evidence="6" type="ORF">B0T10DRAFT_584732</name>
</gene>
<evidence type="ECO:0000256" key="2">
    <source>
        <dbReference type="ARBA" id="ARBA00022553"/>
    </source>
</evidence>
<dbReference type="Gene3D" id="3.30.559.30">
    <property type="entry name" value="Nonribosomal peptide synthetase, condensation domain"/>
    <property type="match status" value="3"/>
</dbReference>
<dbReference type="Pfam" id="PF00668">
    <property type="entry name" value="Condensation"/>
    <property type="match status" value="3"/>
</dbReference>
<dbReference type="GO" id="GO:0003824">
    <property type="term" value="F:catalytic activity"/>
    <property type="evidence" value="ECO:0007669"/>
    <property type="project" value="InterPro"/>
</dbReference>
<dbReference type="InterPro" id="IPR042099">
    <property type="entry name" value="ANL_N_sf"/>
</dbReference>
<name>A0A9P8VW23_9HYPO</name>
<organism evidence="6 7">
    <name type="scientific">Thelonectria olida</name>
    <dbReference type="NCBI Taxonomy" id="1576542"/>
    <lineage>
        <taxon>Eukaryota</taxon>
        <taxon>Fungi</taxon>
        <taxon>Dikarya</taxon>
        <taxon>Ascomycota</taxon>
        <taxon>Pezizomycotina</taxon>
        <taxon>Sordariomycetes</taxon>
        <taxon>Hypocreomycetidae</taxon>
        <taxon>Hypocreales</taxon>
        <taxon>Nectriaceae</taxon>
        <taxon>Thelonectria</taxon>
    </lineage>
</organism>
<protein>
    <recommendedName>
        <fullName evidence="5">Carrier domain-containing protein</fullName>
    </recommendedName>
</protein>
<dbReference type="Pfam" id="PF00501">
    <property type="entry name" value="AMP-binding"/>
    <property type="match status" value="1"/>
</dbReference>
<evidence type="ECO:0000313" key="7">
    <source>
        <dbReference type="Proteomes" id="UP000777438"/>
    </source>
</evidence>
<comment type="similarity">
    <text evidence="3">Belongs to the NRP synthetase family.</text>
</comment>
<dbReference type="PANTHER" id="PTHR45398:SF1">
    <property type="entry name" value="ENZYME, PUTATIVE (JCVI)-RELATED"/>
    <property type="match status" value="1"/>
</dbReference>
<dbReference type="Gene3D" id="3.30.300.30">
    <property type="match status" value="1"/>
</dbReference>
<feature type="non-terminal residue" evidence="6">
    <location>
        <position position="1"/>
    </location>
</feature>
<dbReference type="SUPFAM" id="SSF52777">
    <property type="entry name" value="CoA-dependent acyltransferases"/>
    <property type="match status" value="6"/>
</dbReference>
<feature type="compositionally biased region" description="Polar residues" evidence="4">
    <location>
        <begin position="2476"/>
        <end position="2494"/>
    </location>
</feature>